<feature type="transmembrane region" description="Helical" evidence="7">
    <location>
        <begin position="291"/>
        <end position="310"/>
    </location>
</feature>
<evidence type="ECO:0000313" key="10">
    <source>
        <dbReference type="EMBL" id="RZS70265.1"/>
    </source>
</evidence>
<feature type="transmembrane region" description="Helical" evidence="7">
    <location>
        <begin position="170"/>
        <end position="192"/>
    </location>
</feature>
<feature type="transmembrane region" description="Helical" evidence="7">
    <location>
        <begin position="74"/>
        <end position="93"/>
    </location>
</feature>
<keyword evidence="11" id="KW-1185">Reference proteome</keyword>
<feature type="transmembrane region" description="Helical" evidence="7">
    <location>
        <begin position="204"/>
        <end position="223"/>
    </location>
</feature>
<evidence type="ECO:0000313" key="12">
    <source>
        <dbReference type="Proteomes" id="UP000292039"/>
    </source>
</evidence>
<keyword evidence="5 7" id="KW-1133">Transmembrane helix</keyword>
<gene>
    <name evidence="9" type="ORF">AAV32_04750</name>
    <name evidence="10" type="ORF">EV679_1667</name>
</gene>
<keyword evidence="4 7" id="KW-0812">Transmembrane</keyword>
<feature type="transmembrane region" description="Helical" evidence="7">
    <location>
        <begin position="322"/>
        <end position="341"/>
    </location>
</feature>
<dbReference type="InterPro" id="IPR020846">
    <property type="entry name" value="MFS_dom"/>
</dbReference>
<dbReference type="Gene3D" id="1.20.1250.20">
    <property type="entry name" value="MFS general substrate transporter like domains"/>
    <property type="match status" value="2"/>
</dbReference>
<comment type="subcellular location">
    <subcellularLocation>
        <location evidence="1">Cell membrane</location>
        <topology evidence="1">Multi-pass membrane protein</topology>
    </subcellularLocation>
</comment>
<dbReference type="InterPro" id="IPR005829">
    <property type="entry name" value="Sugar_transporter_CS"/>
</dbReference>
<evidence type="ECO:0000256" key="2">
    <source>
        <dbReference type="ARBA" id="ARBA00022448"/>
    </source>
</evidence>
<organism evidence="9 11">
    <name type="scientific">Kerstersia gyiorum</name>
    <dbReference type="NCBI Taxonomy" id="206506"/>
    <lineage>
        <taxon>Bacteria</taxon>
        <taxon>Pseudomonadati</taxon>
        <taxon>Pseudomonadota</taxon>
        <taxon>Betaproteobacteria</taxon>
        <taxon>Burkholderiales</taxon>
        <taxon>Alcaligenaceae</taxon>
        <taxon>Kerstersia</taxon>
    </lineage>
</organism>
<evidence type="ECO:0000256" key="4">
    <source>
        <dbReference type="ARBA" id="ARBA00022692"/>
    </source>
</evidence>
<reference evidence="9 11" key="1">
    <citation type="submission" date="2015-04" db="EMBL/GenBank/DDBJ databases">
        <title>Genome sequence of Kerstersia gyiorum CG1.</title>
        <authorList>
            <person name="Greninger A.L."/>
            <person name="Kozyreva V."/>
            <person name="Chaturvedi V."/>
        </authorList>
    </citation>
    <scope>NUCLEOTIDE SEQUENCE [LARGE SCALE GENOMIC DNA]</scope>
    <source>
        <strain evidence="9 11">CG1</strain>
    </source>
</reference>
<dbReference type="PATRIC" id="fig|206506.3.peg.1027"/>
<reference evidence="10 12" key="2">
    <citation type="submission" date="2019-02" db="EMBL/GenBank/DDBJ databases">
        <title>Genomic Encyclopedia of Type Strains, Phase IV (KMG-IV): sequencing the most valuable type-strain genomes for metagenomic binning, comparative biology and taxonomic classification.</title>
        <authorList>
            <person name="Goeker M."/>
        </authorList>
    </citation>
    <scope>NUCLEOTIDE SEQUENCE [LARGE SCALE GENOMIC DNA]</scope>
    <source>
        <strain evidence="10 12">DSM 16618</strain>
    </source>
</reference>
<evidence type="ECO:0000256" key="3">
    <source>
        <dbReference type="ARBA" id="ARBA00022475"/>
    </source>
</evidence>
<keyword evidence="6 7" id="KW-0472">Membrane</keyword>
<evidence type="ECO:0000256" key="5">
    <source>
        <dbReference type="ARBA" id="ARBA00022989"/>
    </source>
</evidence>
<dbReference type="InterPro" id="IPR011701">
    <property type="entry name" value="MFS"/>
</dbReference>
<dbReference type="GeneID" id="99726312"/>
<proteinExistence type="predicted"/>
<feature type="transmembrane region" description="Helical" evidence="7">
    <location>
        <begin position="269"/>
        <end position="285"/>
    </location>
</feature>
<protein>
    <submittedName>
        <fullName evidence="9">MFS transporter</fullName>
    </submittedName>
    <submittedName>
        <fullName evidence="10">Nitrate/nitrite transporter NarK</fullName>
    </submittedName>
</protein>
<dbReference type="SUPFAM" id="SSF103473">
    <property type="entry name" value="MFS general substrate transporter"/>
    <property type="match status" value="1"/>
</dbReference>
<comment type="caution">
    <text evidence="9">The sequence shown here is derived from an EMBL/GenBank/DDBJ whole genome shotgun (WGS) entry which is preliminary data.</text>
</comment>
<dbReference type="Proteomes" id="UP000292039">
    <property type="component" value="Unassembled WGS sequence"/>
</dbReference>
<feature type="transmembrane region" description="Helical" evidence="7">
    <location>
        <begin position="129"/>
        <end position="149"/>
    </location>
</feature>
<feature type="transmembrane region" description="Helical" evidence="7">
    <location>
        <begin position="391"/>
        <end position="411"/>
    </location>
</feature>
<sequence>MSGVATQGRQAAGAAAALEDDAARKKRTRRVVMASVAGNAMEWYDFFIYGTAAALVFGSLFFPKGTDPLLGTMGAFAGFAVGFLARPLGGVIFGHIGDRYGRKLALEWTLGIMGAATFLIGLLPTYEQAGIWAPIAMVALRILQGMAAGGEWGGGVLLISEAVGGKRRGYFSSFSQLGVAGGFVLSSGVFMLAQQLPDEAFMSWGWRLPFLLSIIIFGVGLYIRKRIPESEEFVQAKKTAKRGMPAVEVFRRYPRQVFTAMGLRMAENGGSYMFLAFALAYGKFLEIPNDIMLGGVLLSMFIELGTLVWFGHLSDRIGRRTVYLIGSVGLMLVAFPFFWLVQTKEPLWIFLAFFLGNTICHAAMIGTQPAYFAELFPAEVRYTGLALGHELASVLAGGLSPLIAMALLRSYESATPVAIYLLCLAGITVVTLLLTKEPERQE</sequence>
<dbReference type="PROSITE" id="PS50850">
    <property type="entry name" value="MFS"/>
    <property type="match status" value="1"/>
</dbReference>
<name>A0A171KU21_9BURK</name>
<evidence type="ECO:0000256" key="1">
    <source>
        <dbReference type="ARBA" id="ARBA00004651"/>
    </source>
</evidence>
<dbReference type="InterPro" id="IPR036259">
    <property type="entry name" value="MFS_trans_sf"/>
</dbReference>
<keyword evidence="3" id="KW-1003">Cell membrane</keyword>
<feature type="domain" description="Major facilitator superfamily (MFS) profile" evidence="8">
    <location>
        <begin position="31"/>
        <end position="440"/>
    </location>
</feature>
<evidence type="ECO:0000256" key="6">
    <source>
        <dbReference type="ARBA" id="ARBA00023136"/>
    </source>
</evidence>
<dbReference type="RefSeq" id="WP_068368232.1">
    <property type="nucleotide sequence ID" value="NZ_CBCSEB010000001.1"/>
</dbReference>
<dbReference type="AlphaFoldDB" id="A0A171KU21"/>
<dbReference type="OrthoDB" id="6766492at2"/>
<dbReference type="GO" id="GO:0005886">
    <property type="term" value="C:plasma membrane"/>
    <property type="evidence" value="ECO:0007669"/>
    <property type="project" value="UniProtKB-SubCell"/>
</dbReference>
<dbReference type="CDD" id="cd17369">
    <property type="entry name" value="MFS_ShiA_like"/>
    <property type="match status" value="1"/>
</dbReference>
<dbReference type="Proteomes" id="UP000078084">
    <property type="component" value="Unassembled WGS sequence"/>
</dbReference>
<keyword evidence="2" id="KW-0813">Transport</keyword>
<dbReference type="PANTHER" id="PTHR43045">
    <property type="entry name" value="SHIKIMATE TRANSPORTER"/>
    <property type="match status" value="1"/>
</dbReference>
<evidence type="ECO:0000256" key="7">
    <source>
        <dbReference type="SAM" id="Phobius"/>
    </source>
</evidence>
<feature type="transmembrane region" description="Helical" evidence="7">
    <location>
        <begin position="105"/>
        <end position="123"/>
    </location>
</feature>
<accession>A0A171KU21</accession>
<dbReference type="STRING" id="206506.AAV32_04750"/>
<dbReference type="PROSITE" id="PS00217">
    <property type="entry name" value="SUGAR_TRANSPORT_2"/>
    <property type="match status" value="1"/>
</dbReference>
<feature type="transmembrane region" description="Helical" evidence="7">
    <location>
        <begin position="347"/>
        <end position="371"/>
    </location>
</feature>
<evidence type="ECO:0000313" key="9">
    <source>
        <dbReference type="EMBL" id="KKO72388.1"/>
    </source>
</evidence>
<feature type="transmembrane region" description="Helical" evidence="7">
    <location>
        <begin position="417"/>
        <end position="435"/>
    </location>
</feature>
<evidence type="ECO:0000259" key="8">
    <source>
        <dbReference type="PROSITE" id="PS50850"/>
    </source>
</evidence>
<dbReference type="PANTHER" id="PTHR43045:SF1">
    <property type="entry name" value="SHIKIMATE TRANSPORTER"/>
    <property type="match status" value="1"/>
</dbReference>
<feature type="transmembrane region" description="Helical" evidence="7">
    <location>
        <begin position="43"/>
        <end position="62"/>
    </location>
</feature>
<dbReference type="EMBL" id="LBNE01000002">
    <property type="protein sequence ID" value="KKO72388.1"/>
    <property type="molecule type" value="Genomic_DNA"/>
</dbReference>
<dbReference type="GO" id="GO:0022857">
    <property type="term" value="F:transmembrane transporter activity"/>
    <property type="evidence" value="ECO:0007669"/>
    <property type="project" value="InterPro"/>
</dbReference>
<dbReference type="Pfam" id="PF07690">
    <property type="entry name" value="MFS_1"/>
    <property type="match status" value="1"/>
</dbReference>
<evidence type="ECO:0000313" key="11">
    <source>
        <dbReference type="Proteomes" id="UP000078084"/>
    </source>
</evidence>
<dbReference type="EMBL" id="SGWZ01000002">
    <property type="protein sequence ID" value="RZS70265.1"/>
    <property type="molecule type" value="Genomic_DNA"/>
</dbReference>
<dbReference type="FunFam" id="1.20.1250.20:FF:000001">
    <property type="entry name" value="Dicarboxylate MFS transporter"/>
    <property type="match status" value="1"/>
</dbReference>